<reference evidence="1 2" key="1">
    <citation type="journal article" date="2008" name="Virology">
        <title>Characterization of Pseudomonas chlororaphis myovirus 201varphi2-1 via genomic sequencing, mass spectrometry, and electron microscopy.</title>
        <authorList>
            <person name="Thomas J.A."/>
            <person name="Rolando M.R."/>
            <person name="Carroll C.A."/>
            <person name="Shen P.S."/>
            <person name="Belnap D.M."/>
            <person name="Weintraub S.T."/>
            <person name="Serwer P."/>
            <person name="Hardies S.C."/>
        </authorList>
    </citation>
    <scope>NUCLEOTIDE SEQUENCE</scope>
</reference>
<dbReference type="Proteomes" id="UP000002421">
    <property type="component" value="Segment"/>
</dbReference>
<dbReference type="OrthoDB" id="9090at10239"/>
<accession>B3FIY5</accession>
<proteinExistence type="predicted"/>
<evidence type="ECO:0000313" key="1">
    <source>
        <dbReference type="EMBL" id="ABY62954.1"/>
    </source>
</evidence>
<dbReference type="EMBL" id="EU197055">
    <property type="protein sequence ID" value="ABY62954.1"/>
    <property type="molecule type" value="Genomic_DNA"/>
</dbReference>
<dbReference type="RefSeq" id="YP_001956846.1">
    <property type="nucleotide sequence ID" value="NC_010821.1"/>
</dbReference>
<dbReference type="KEGG" id="vg:6372443"/>
<name>B3FIY5_BP201</name>
<sequence length="274" mass="31375">MDLIEREIGKIPVSIGTSLAFEGYLDIHPNQPKQPIDVKTVKEIWVNLRTLARNLWQAVPTAEVANLNPAGAVDVLMQEVQTIPVALAQYGARAKVRYYITGKDAMKWTFPNATFKQAKTPKQMAYEVYERYAAIELYKRMKDEGMAVILIDRKPPPSDGTVALLTHYPSDLLWKEHFNRLLLLESHTGKLKPWNMWYTKLQNISEDTPMPFNKFTLQVFGDNVDLVPQPRNIIGQLKQMATSKRWSPVTTEAKMYHDIQSGSKELKEAYAKLR</sequence>
<keyword evidence="2" id="KW-1185">Reference proteome</keyword>
<evidence type="ECO:0000313" key="2">
    <source>
        <dbReference type="Proteomes" id="UP000002421"/>
    </source>
</evidence>
<organism evidence="1 2">
    <name type="scientific">Pseudomonas phage 201phi2-1</name>
    <name type="common">Pseudomonas chlororaphis phage 201phi2-1</name>
    <dbReference type="NCBI Taxonomy" id="198110"/>
    <lineage>
        <taxon>Viruses</taxon>
        <taxon>Duplodnaviria</taxon>
        <taxon>Heunggongvirae</taxon>
        <taxon>Uroviricota</taxon>
        <taxon>Caudoviricetes</taxon>
        <taxon>Chimalliviridae</taxon>
        <taxon>Serwervirus</taxon>
        <taxon>Serwervirus 201phi21</taxon>
    </lineage>
</organism>
<gene>
    <name evidence="1" type="ORF">201phi2-1p122</name>
</gene>
<organismHost>
    <name type="scientific">Pseudomonas chlororaphis</name>
    <dbReference type="NCBI Taxonomy" id="587753"/>
</organismHost>
<protein>
    <submittedName>
        <fullName evidence="1">Uncharacterized protein</fullName>
    </submittedName>
</protein>